<accession>A0A7I5EBB0</accession>
<protein>
    <submittedName>
        <fullName evidence="2">DUF3110 domain-containing protein</fullName>
    </submittedName>
</protein>
<keyword evidence="1" id="KW-1185">Reference proteome</keyword>
<dbReference type="OrthoDB" id="5824787at2759"/>
<dbReference type="WBParaSite" id="HCON_00119250-00001">
    <property type="protein sequence ID" value="HCON_00119250-00001"/>
    <property type="gene ID" value="HCON_00119250"/>
</dbReference>
<proteinExistence type="predicted"/>
<dbReference type="Proteomes" id="UP000025227">
    <property type="component" value="Unplaced"/>
</dbReference>
<dbReference type="AlphaFoldDB" id="A0A7I5EBB0"/>
<sequence length="122" mass="14226">MHLAMNIDWLNNPDRAFAIKTIWLNPNNVTIVVAFAPTSSYEERIESLSYGSGEALRRRPSLLQSRCQRQDWIEMNDEEQHIGIHGLEWNEQGERLLELEWNEQGVRLSEFIMSTLIIRGNS</sequence>
<reference evidence="2" key="1">
    <citation type="submission" date="2020-12" db="UniProtKB">
        <authorList>
            <consortium name="WormBaseParasite"/>
        </authorList>
    </citation>
    <scope>IDENTIFICATION</scope>
    <source>
        <strain evidence="2">MHco3</strain>
    </source>
</reference>
<name>A0A7I5EBB0_HAECO</name>
<evidence type="ECO:0000313" key="2">
    <source>
        <dbReference type="WBParaSite" id="HCON_00119250-00001"/>
    </source>
</evidence>
<organism evidence="1 2">
    <name type="scientific">Haemonchus contortus</name>
    <name type="common">Barber pole worm</name>
    <dbReference type="NCBI Taxonomy" id="6289"/>
    <lineage>
        <taxon>Eukaryota</taxon>
        <taxon>Metazoa</taxon>
        <taxon>Ecdysozoa</taxon>
        <taxon>Nematoda</taxon>
        <taxon>Chromadorea</taxon>
        <taxon>Rhabditida</taxon>
        <taxon>Rhabditina</taxon>
        <taxon>Rhabditomorpha</taxon>
        <taxon>Strongyloidea</taxon>
        <taxon>Trichostrongylidae</taxon>
        <taxon>Haemonchus</taxon>
    </lineage>
</organism>
<evidence type="ECO:0000313" key="1">
    <source>
        <dbReference type="Proteomes" id="UP000025227"/>
    </source>
</evidence>